<evidence type="ECO:0000313" key="4">
    <source>
        <dbReference type="EMBL" id="SDF21919.1"/>
    </source>
</evidence>
<dbReference type="OrthoDB" id="9775266at2"/>
<keyword evidence="2" id="KW-0812">Transmembrane</keyword>
<gene>
    <name evidence="4" type="ORF">SAMN05421636_1213</name>
</gene>
<evidence type="ECO:0000256" key="2">
    <source>
        <dbReference type="SAM" id="Phobius"/>
    </source>
</evidence>
<dbReference type="InterPro" id="IPR011761">
    <property type="entry name" value="ATP-grasp"/>
</dbReference>
<dbReference type="AlphaFoldDB" id="A0A1G7JBR9"/>
<sequence>MNNWKLRFYKLMHWEYWALEAIYYPIFPVWLYYAIKARSFFFFNAANPSIKNGGMAMESKKEIYDLIPSEYIPKTILIKRNTPIPKILETILIENLRFPLIVKPDIGMKAFGVEKIKDTNGLQSYIRRNSEDFLVQEFIGYPNEVGIFYVRYPNENKGRITGIVSKEFLSVTGNGKDSLLQLIKQNPRSHLQLTALKKMYGLQLNKILPENKKFILVPYGSHTRGAKFIDASERINKNLLKVIDSICTQIPGFYYGRLDILHTSLEELSIGENFSIIEINGAGSEPTHIYDPKHSLFFAWHEIIRHWKMLYEVSRINKKNGHVYLSYKDGTAMLRANDKLEARLKMM</sequence>
<keyword evidence="2" id="KW-0472">Membrane</keyword>
<dbReference type="SUPFAM" id="SSF56059">
    <property type="entry name" value="Glutathione synthetase ATP-binding domain-like"/>
    <property type="match status" value="1"/>
</dbReference>
<evidence type="ECO:0000313" key="5">
    <source>
        <dbReference type="Proteomes" id="UP000199109"/>
    </source>
</evidence>
<organism evidence="4 5">
    <name type="scientific">Pricia antarctica</name>
    <dbReference type="NCBI Taxonomy" id="641691"/>
    <lineage>
        <taxon>Bacteria</taxon>
        <taxon>Pseudomonadati</taxon>
        <taxon>Bacteroidota</taxon>
        <taxon>Flavobacteriia</taxon>
        <taxon>Flavobacteriales</taxon>
        <taxon>Flavobacteriaceae</taxon>
        <taxon>Pricia</taxon>
    </lineage>
</organism>
<feature type="transmembrane region" description="Helical" evidence="2">
    <location>
        <begin position="16"/>
        <end position="35"/>
    </location>
</feature>
<dbReference type="InterPro" id="IPR013815">
    <property type="entry name" value="ATP_grasp_subdomain_1"/>
</dbReference>
<dbReference type="GO" id="GO:0046872">
    <property type="term" value="F:metal ion binding"/>
    <property type="evidence" value="ECO:0007669"/>
    <property type="project" value="InterPro"/>
</dbReference>
<dbReference type="Proteomes" id="UP000199109">
    <property type="component" value="Unassembled WGS sequence"/>
</dbReference>
<keyword evidence="2" id="KW-1133">Transmembrane helix</keyword>
<keyword evidence="1" id="KW-0067">ATP-binding</keyword>
<dbReference type="Gene3D" id="3.30.1490.20">
    <property type="entry name" value="ATP-grasp fold, A domain"/>
    <property type="match status" value="1"/>
</dbReference>
<keyword evidence="5" id="KW-1185">Reference proteome</keyword>
<dbReference type="PROSITE" id="PS50975">
    <property type="entry name" value="ATP_GRASP"/>
    <property type="match status" value="1"/>
</dbReference>
<proteinExistence type="predicted"/>
<dbReference type="GO" id="GO:0005524">
    <property type="term" value="F:ATP binding"/>
    <property type="evidence" value="ECO:0007669"/>
    <property type="project" value="UniProtKB-UniRule"/>
</dbReference>
<accession>A0A1G7JBR9</accession>
<dbReference type="STRING" id="641691.SAMN05421636_1213"/>
<dbReference type="RefSeq" id="WP_091874357.1">
    <property type="nucleotide sequence ID" value="NZ_FNAO01000021.1"/>
</dbReference>
<protein>
    <recommendedName>
        <fullName evidence="3">ATP-grasp domain-containing protein</fullName>
    </recommendedName>
</protein>
<keyword evidence="1" id="KW-0547">Nucleotide-binding</keyword>
<reference evidence="4 5" key="1">
    <citation type="submission" date="2016-10" db="EMBL/GenBank/DDBJ databases">
        <authorList>
            <person name="de Groot N.N."/>
        </authorList>
    </citation>
    <scope>NUCLEOTIDE SEQUENCE [LARGE SCALE GENOMIC DNA]</scope>
    <source>
        <strain evidence="4 5">DSM 23421</strain>
    </source>
</reference>
<name>A0A1G7JBR9_9FLAO</name>
<feature type="domain" description="ATP-grasp" evidence="3">
    <location>
        <begin position="61"/>
        <end position="264"/>
    </location>
</feature>
<evidence type="ECO:0000259" key="3">
    <source>
        <dbReference type="PROSITE" id="PS50975"/>
    </source>
</evidence>
<evidence type="ECO:0000256" key="1">
    <source>
        <dbReference type="PROSITE-ProRule" id="PRU00409"/>
    </source>
</evidence>
<dbReference type="EMBL" id="FNAO01000021">
    <property type="protein sequence ID" value="SDF21919.1"/>
    <property type="molecule type" value="Genomic_DNA"/>
</dbReference>